<organism evidence="9 10">
    <name type="scientific">Crotalaria pallida</name>
    <name type="common">Smooth rattlebox</name>
    <name type="synonym">Crotalaria striata</name>
    <dbReference type="NCBI Taxonomy" id="3830"/>
    <lineage>
        <taxon>Eukaryota</taxon>
        <taxon>Viridiplantae</taxon>
        <taxon>Streptophyta</taxon>
        <taxon>Embryophyta</taxon>
        <taxon>Tracheophyta</taxon>
        <taxon>Spermatophyta</taxon>
        <taxon>Magnoliopsida</taxon>
        <taxon>eudicotyledons</taxon>
        <taxon>Gunneridae</taxon>
        <taxon>Pentapetalae</taxon>
        <taxon>rosids</taxon>
        <taxon>fabids</taxon>
        <taxon>Fabales</taxon>
        <taxon>Fabaceae</taxon>
        <taxon>Papilionoideae</taxon>
        <taxon>50 kb inversion clade</taxon>
        <taxon>genistoids sensu lato</taxon>
        <taxon>core genistoids</taxon>
        <taxon>Crotalarieae</taxon>
        <taxon>Crotalaria</taxon>
    </lineage>
</organism>
<keyword evidence="2" id="KW-0536">Nodulation</keyword>
<dbReference type="InterPro" id="IPR050913">
    <property type="entry name" value="AP2/ERF_ERF"/>
</dbReference>
<dbReference type="Pfam" id="PF00847">
    <property type="entry name" value="AP2"/>
    <property type="match status" value="1"/>
</dbReference>
<proteinExistence type="inferred from homology"/>
<dbReference type="PROSITE" id="PS51032">
    <property type="entry name" value="AP2_ERF"/>
    <property type="match status" value="1"/>
</dbReference>
<evidence type="ECO:0000256" key="6">
    <source>
        <dbReference type="ARBA" id="ARBA00023242"/>
    </source>
</evidence>
<protein>
    <recommendedName>
        <fullName evidence="8">AP2/ERF domain-containing protein</fullName>
    </recommendedName>
</protein>
<dbReference type="EMBL" id="JAYWIO010000007">
    <property type="protein sequence ID" value="KAK7251911.1"/>
    <property type="molecule type" value="Genomic_DNA"/>
</dbReference>
<dbReference type="PRINTS" id="PR00367">
    <property type="entry name" value="ETHRSPELEMNT"/>
</dbReference>
<evidence type="ECO:0000313" key="10">
    <source>
        <dbReference type="Proteomes" id="UP001372338"/>
    </source>
</evidence>
<dbReference type="SUPFAM" id="SSF54171">
    <property type="entry name" value="DNA-binding domain"/>
    <property type="match status" value="1"/>
</dbReference>
<comment type="similarity">
    <text evidence="7">Belongs to the AP2/ERF transcription factor family. ERF subfamily.</text>
</comment>
<evidence type="ECO:0000256" key="5">
    <source>
        <dbReference type="ARBA" id="ARBA00023163"/>
    </source>
</evidence>
<evidence type="ECO:0000256" key="4">
    <source>
        <dbReference type="ARBA" id="ARBA00023125"/>
    </source>
</evidence>
<dbReference type="GO" id="GO:0009877">
    <property type="term" value="P:nodulation"/>
    <property type="evidence" value="ECO:0007669"/>
    <property type="project" value="UniProtKB-KW"/>
</dbReference>
<evidence type="ECO:0000256" key="3">
    <source>
        <dbReference type="ARBA" id="ARBA00023015"/>
    </source>
</evidence>
<dbReference type="GO" id="GO:0003677">
    <property type="term" value="F:DNA binding"/>
    <property type="evidence" value="ECO:0007669"/>
    <property type="project" value="UniProtKB-KW"/>
</dbReference>
<evidence type="ECO:0000256" key="7">
    <source>
        <dbReference type="ARBA" id="ARBA00024343"/>
    </source>
</evidence>
<dbReference type="FunFam" id="3.30.730.10:FF:000005">
    <property type="entry name" value="ethylene-responsive transcription factor RAP2-11"/>
    <property type="match status" value="1"/>
</dbReference>
<evidence type="ECO:0000256" key="1">
    <source>
        <dbReference type="ARBA" id="ARBA00004123"/>
    </source>
</evidence>
<dbReference type="GO" id="GO:0005634">
    <property type="term" value="C:nucleus"/>
    <property type="evidence" value="ECO:0007669"/>
    <property type="project" value="UniProtKB-SubCell"/>
</dbReference>
<keyword evidence="5" id="KW-0804">Transcription</keyword>
<dbReference type="Gene3D" id="3.30.730.10">
    <property type="entry name" value="AP2/ERF domain"/>
    <property type="match status" value="1"/>
</dbReference>
<dbReference type="SMART" id="SM00380">
    <property type="entry name" value="AP2"/>
    <property type="match status" value="1"/>
</dbReference>
<keyword evidence="3" id="KW-0805">Transcription regulation</keyword>
<comment type="caution">
    <text evidence="9">The sequence shown here is derived from an EMBL/GenBank/DDBJ whole genome shotgun (WGS) entry which is preliminary data.</text>
</comment>
<dbReference type="InterPro" id="IPR001471">
    <property type="entry name" value="AP2/ERF_dom"/>
</dbReference>
<accession>A0AAN9EFZ3</accession>
<comment type="subcellular location">
    <subcellularLocation>
        <location evidence="1">Nucleus</location>
    </subcellularLocation>
</comment>
<keyword evidence="10" id="KW-1185">Reference proteome</keyword>
<keyword evidence="4" id="KW-0238">DNA-binding</keyword>
<dbReference type="InterPro" id="IPR036955">
    <property type="entry name" value="AP2/ERF_dom_sf"/>
</dbReference>
<dbReference type="CDD" id="cd00018">
    <property type="entry name" value="AP2"/>
    <property type="match status" value="1"/>
</dbReference>
<reference evidence="9 10" key="1">
    <citation type="submission" date="2024-01" db="EMBL/GenBank/DDBJ databases">
        <title>The genomes of 5 underutilized Papilionoideae crops provide insights into root nodulation and disease resistanc.</title>
        <authorList>
            <person name="Yuan L."/>
        </authorList>
    </citation>
    <scope>NUCLEOTIDE SEQUENCE [LARGE SCALE GENOMIC DNA]</scope>
    <source>
        <strain evidence="9">ZHUSHIDOU_FW_LH</strain>
        <tissue evidence="9">Leaf</tissue>
    </source>
</reference>
<name>A0AAN9EFZ3_CROPI</name>
<keyword evidence="6" id="KW-0539">Nucleus</keyword>
<dbReference type="PANTHER" id="PTHR31194">
    <property type="entry name" value="SHN SHINE , DNA BINDING / TRANSCRIPTION FACTOR"/>
    <property type="match status" value="1"/>
</dbReference>
<feature type="domain" description="AP2/ERF" evidence="8">
    <location>
        <begin position="69"/>
        <end position="126"/>
    </location>
</feature>
<dbReference type="AlphaFoldDB" id="A0AAN9EFZ3"/>
<sequence length="371" mass="41746">MLMLSDAARHQNQKLYLLNGKMVNKRKGREGEGVGEKNNEEENIELEQLRKEAASVAAAILRARRPKKRYIGVRQRPSGRWVAEIKDTIQNIRLWLGTYDTAEEAARAYDDAARLLRGANTRTNFFLCQSSHSVPALPPKIAKLLLLRLKARNLATSCISPPFPSNHYEQETKVELEPEQEQHSFQQTEEAHLESFLNVEGNVIVKESYDGDASYGSAVTTACDYGSGTNVANFNQESCREEFNLYGEFSARYVGLTRESSNCGSNITDDANNETVMHKGEFEDCDDGIIDFKFIDSIGALSYSSPFEIAEEMVGPMEEVKYDLDESPFLTETLRMKYERKFSASLYTFIGVVECLRLQVGPENGKGLENV</sequence>
<evidence type="ECO:0000259" key="8">
    <source>
        <dbReference type="PROSITE" id="PS51032"/>
    </source>
</evidence>
<dbReference type="InterPro" id="IPR016177">
    <property type="entry name" value="DNA-bd_dom_sf"/>
</dbReference>
<evidence type="ECO:0000313" key="9">
    <source>
        <dbReference type="EMBL" id="KAK7251911.1"/>
    </source>
</evidence>
<dbReference type="PANTHER" id="PTHR31194:SF224">
    <property type="entry name" value="AP2_ERF DOMAIN TRANSCRIPTION FACTOR"/>
    <property type="match status" value="1"/>
</dbReference>
<dbReference type="Proteomes" id="UP001372338">
    <property type="component" value="Unassembled WGS sequence"/>
</dbReference>
<evidence type="ECO:0000256" key="2">
    <source>
        <dbReference type="ARBA" id="ARBA00022458"/>
    </source>
</evidence>
<dbReference type="GO" id="GO:0003700">
    <property type="term" value="F:DNA-binding transcription factor activity"/>
    <property type="evidence" value="ECO:0007669"/>
    <property type="project" value="InterPro"/>
</dbReference>
<gene>
    <name evidence="9" type="ORF">RIF29_35521</name>
</gene>